<reference evidence="2 3" key="1">
    <citation type="submission" date="2019-08" db="EMBL/GenBank/DDBJ databases">
        <authorList>
            <person name="Dong K."/>
        </authorList>
    </citation>
    <scope>NUCLEOTIDE SEQUENCE [LARGE SCALE GENOMIC DNA]</scope>
    <source>
        <strain evidence="2 3">M4-8</strain>
    </source>
</reference>
<feature type="region of interest" description="Disordered" evidence="1">
    <location>
        <begin position="121"/>
        <end position="145"/>
    </location>
</feature>
<organism evidence="2 3">
    <name type="scientific">Microbacterium mitrae</name>
    <dbReference type="NCBI Taxonomy" id="664640"/>
    <lineage>
        <taxon>Bacteria</taxon>
        <taxon>Bacillati</taxon>
        <taxon>Actinomycetota</taxon>
        <taxon>Actinomycetes</taxon>
        <taxon>Micrococcales</taxon>
        <taxon>Microbacteriaceae</taxon>
        <taxon>Microbacterium</taxon>
    </lineage>
</organism>
<dbReference type="EMBL" id="VRSW01000003">
    <property type="protein sequence ID" value="TXK04096.1"/>
    <property type="molecule type" value="Genomic_DNA"/>
</dbReference>
<evidence type="ECO:0008006" key="4">
    <source>
        <dbReference type="Google" id="ProtNLM"/>
    </source>
</evidence>
<dbReference type="AlphaFoldDB" id="A0A5C8HLC6"/>
<proteinExistence type="predicted"/>
<dbReference type="OrthoDB" id="5125216at2"/>
<evidence type="ECO:0000313" key="2">
    <source>
        <dbReference type="EMBL" id="TXK04096.1"/>
    </source>
</evidence>
<protein>
    <recommendedName>
        <fullName evidence="4">YtxH domain-containing protein</fullName>
    </recommendedName>
</protein>
<dbReference type="RefSeq" id="WP_147826152.1">
    <property type="nucleotide sequence ID" value="NZ_BAAARG010000003.1"/>
</dbReference>
<feature type="compositionally biased region" description="Basic residues" evidence="1">
    <location>
        <begin position="134"/>
        <end position="145"/>
    </location>
</feature>
<evidence type="ECO:0000256" key="1">
    <source>
        <dbReference type="SAM" id="MobiDB-lite"/>
    </source>
</evidence>
<dbReference type="Proteomes" id="UP000321196">
    <property type="component" value="Unassembled WGS sequence"/>
</dbReference>
<keyword evidence="3" id="KW-1185">Reference proteome</keyword>
<name>A0A5C8HLC6_9MICO</name>
<evidence type="ECO:0000313" key="3">
    <source>
        <dbReference type="Proteomes" id="UP000321196"/>
    </source>
</evidence>
<sequence length="145" mass="14940">MKGKIGLVIGLTAGYVLGARAGRERYNQIAKFASSVWNTAPVQKQVGKAKEFAKSSAMALPGAVWDTAVKVTKAASSQKTPGEKLDAAISETKKAGPAVSSAAEKSADALSDAAEDLVEKVTAAKPAPKSAKPAPKKTTRTSKKD</sequence>
<feature type="compositionally biased region" description="Low complexity" evidence="1">
    <location>
        <begin position="123"/>
        <end position="133"/>
    </location>
</feature>
<gene>
    <name evidence="2" type="ORF">FVP60_10035</name>
</gene>
<accession>A0A5C8HLC6</accession>
<comment type="caution">
    <text evidence="2">The sequence shown here is derived from an EMBL/GenBank/DDBJ whole genome shotgun (WGS) entry which is preliminary data.</text>
</comment>